<dbReference type="InterPro" id="IPR013783">
    <property type="entry name" value="Ig-like_fold"/>
</dbReference>
<dbReference type="Proteomes" id="UP000019678">
    <property type="component" value="Unassembled WGS sequence"/>
</dbReference>
<comment type="caution">
    <text evidence="2">The sequence shown here is derived from an EMBL/GenBank/DDBJ whole genome shotgun (WGS) entry which is preliminary data.</text>
</comment>
<proteinExistence type="predicted"/>
<organism evidence="2 3">
    <name type="scientific">Chondromyces apiculatus DSM 436</name>
    <dbReference type="NCBI Taxonomy" id="1192034"/>
    <lineage>
        <taxon>Bacteria</taxon>
        <taxon>Pseudomonadati</taxon>
        <taxon>Myxococcota</taxon>
        <taxon>Polyangia</taxon>
        <taxon>Polyangiales</taxon>
        <taxon>Polyangiaceae</taxon>
        <taxon>Chondromyces</taxon>
    </lineage>
</organism>
<protein>
    <recommendedName>
        <fullName evidence="1">IPT/TIG domain-containing protein</fullName>
    </recommendedName>
</protein>
<dbReference type="CDD" id="cd00603">
    <property type="entry name" value="IPT_PCSR"/>
    <property type="match status" value="1"/>
</dbReference>
<sequence>MLIQGSGFSSTVRVWFGDTEADPGSIIPVDPSRVQVVAPPGIAGPVSLTAQNGDDASTRRTLPGAYTYDALYAVPTSGPVSGGNIIEIHGQGTAWDSATIARIDQIPCDPLVVEAADRLLCTVPKGTQGAKTIAVATADVSHLVLDGYTYEDSENGFKGGLSGLPLAGKLKVLVYNNFTGDPIPDARVIVGDSLPTALVRATDATGVTLIEDTSLDAPRTVTIAATCHNPISFVNVPVDTVTVYLDPVLTPACASGSGDIPPVGGGGIAASAIEGELVWDRNLEFQQGDWLNIPEPQGPSERRAAYVMLVNSDASGTFFLPAATNAVTPETDGENGYRFRLYTAPGNRALYALAGIENRAVSPPRFTAYVMGAVRGVPALPGKTTSGVYIAMRKTLDQALYMDITAPAPGPKGPDRIRASVSIMYGNDGYINLPVSVQTPLIPFNGQLAFIGLPSLTGDLAGATYVSTARAVTGPSFLTPMSVVGRLLTTTTSQRVTIGNFVGAPVLQTPALNTAWDGAHLALTYAGGTPVDLSVYDLVSGNGLVRWTVAVPAAAHAIELPDLRTLGLDNGALPSGPITISVSGGRIDGFNYGSLRYRDLRTGGMNAYSIDTFNAHL</sequence>
<feature type="domain" description="IPT/TIG" evidence="1">
    <location>
        <begin position="2"/>
        <end position="68"/>
    </location>
</feature>
<dbReference type="STRING" id="1192034.CAP_7953"/>
<dbReference type="Pfam" id="PF01833">
    <property type="entry name" value="TIG"/>
    <property type="match status" value="2"/>
</dbReference>
<dbReference type="InterPro" id="IPR002909">
    <property type="entry name" value="IPT_dom"/>
</dbReference>
<feature type="domain" description="IPT/TIG" evidence="1">
    <location>
        <begin position="74"/>
        <end position="150"/>
    </location>
</feature>
<accession>A0A017SXD6</accession>
<gene>
    <name evidence="2" type="ORF">CAP_7953</name>
</gene>
<name>A0A017SXD6_9BACT</name>
<dbReference type="AlphaFoldDB" id="A0A017SXD6"/>
<evidence type="ECO:0000313" key="3">
    <source>
        <dbReference type="Proteomes" id="UP000019678"/>
    </source>
</evidence>
<dbReference type="EMBL" id="ASRX01000075">
    <property type="protein sequence ID" value="EYF01634.1"/>
    <property type="molecule type" value="Genomic_DNA"/>
</dbReference>
<evidence type="ECO:0000259" key="1">
    <source>
        <dbReference type="Pfam" id="PF01833"/>
    </source>
</evidence>
<dbReference type="SUPFAM" id="SSF81296">
    <property type="entry name" value="E set domains"/>
    <property type="match status" value="2"/>
</dbReference>
<dbReference type="eggNOG" id="COG3210">
    <property type="taxonomic scope" value="Bacteria"/>
</dbReference>
<reference evidence="2 3" key="1">
    <citation type="submission" date="2013-05" db="EMBL/GenBank/DDBJ databases">
        <title>Genome assembly of Chondromyces apiculatus DSM 436.</title>
        <authorList>
            <person name="Sharma G."/>
            <person name="Khatri I."/>
            <person name="Kaur C."/>
            <person name="Mayilraj S."/>
            <person name="Subramanian S."/>
        </authorList>
    </citation>
    <scope>NUCLEOTIDE SEQUENCE [LARGE SCALE GENOMIC DNA]</scope>
    <source>
        <strain evidence="2 3">DSM 436</strain>
    </source>
</reference>
<keyword evidence="3" id="KW-1185">Reference proteome</keyword>
<dbReference type="Gene3D" id="2.60.40.10">
    <property type="entry name" value="Immunoglobulins"/>
    <property type="match status" value="2"/>
</dbReference>
<evidence type="ECO:0000313" key="2">
    <source>
        <dbReference type="EMBL" id="EYF01634.1"/>
    </source>
</evidence>
<dbReference type="InterPro" id="IPR014756">
    <property type="entry name" value="Ig_E-set"/>
</dbReference>